<dbReference type="AlphaFoldDB" id="A0A9X2HQY1"/>
<keyword evidence="1" id="KW-0812">Transmembrane</keyword>
<protein>
    <submittedName>
        <fullName evidence="2">Uncharacterized protein</fullName>
    </submittedName>
</protein>
<name>A0A9X2HQY1_9SPHN</name>
<gene>
    <name evidence="2" type="ORF">M9978_20260</name>
</gene>
<comment type="caution">
    <text evidence="2">The sequence shown here is derived from an EMBL/GenBank/DDBJ whole genome shotgun (WGS) entry which is preliminary data.</text>
</comment>
<evidence type="ECO:0000256" key="1">
    <source>
        <dbReference type="SAM" id="Phobius"/>
    </source>
</evidence>
<feature type="transmembrane region" description="Helical" evidence="1">
    <location>
        <begin position="70"/>
        <end position="101"/>
    </location>
</feature>
<evidence type="ECO:0000313" key="2">
    <source>
        <dbReference type="EMBL" id="MCP3732756.1"/>
    </source>
</evidence>
<reference evidence="2" key="1">
    <citation type="submission" date="2022-05" db="EMBL/GenBank/DDBJ databases">
        <title>Sphingomonas sp. strain MG17 Genome sequencing and assembly.</title>
        <authorList>
            <person name="Kim I."/>
        </authorList>
    </citation>
    <scope>NUCLEOTIDE SEQUENCE</scope>
    <source>
        <strain evidence="2">MG17</strain>
    </source>
</reference>
<proteinExistence type="predicted"/>
<keyword evidence="1" id="KW-0472">Membrane</keyword>
<accession>A0A9X2HQY1</accession>
<dbReference type="RefSeq" id="WP_254296436.1">
    <property type="nucleotide sequence ID" value="NZ_JAMLDX010000022.1"/>
</dbReference>
<organism evidence="2 3">
    <name type="scientific">Sphingomonas tagetis</name>
    <dbReference type="NCBI Taxonomy" id="2949092"/>
    <lineage>
        <taxon>Bacteria</taxon>
        <taxon>Pseudomonadati</taxon>
        <taxon>Pseudomonadota</taxon>
        <taxon>Alphaproteobacteria</taxon>
        <taxon>Sphingomonadales</taxon>
        <taxon>Sphingomonadaceae</taxon>
        <taxon>Sphingomonas</taxon>
    </lineage>
</organism>
<sequence length="109" mass="11783">MRQKSLVHPAQLPLRFDDPAELERVIEQRVTERFKAEAIRWRLRIVLIEAAVITAVVGSAGLAIGQPAGVVMHAALLVGASCIAGGTLLLGVTVAGSHFCARLRRRRHA</sequence>
<keyword evidence="1" id="KW-1133">Transmembrane helix</keyword>
<dbReference type="EMBL" id="JAMLDX010000022">
    <property type="protein sequence ID" value="MCP3732756.1"/>
    <property type="molecule type" value="Genomic_DNA"/>
</dbReference>
<evidence type="ECO:0000313" key="3">
    <source>
        <dbReference type="Proteomes" id="UP001139451"/>
    </source>
</evidence>
<keyword evidence="3" id="KW-1185">Reference proteome</keyword>
<feature type="transmembrane region" description="Helical" evidence="1">
    <location>
        <begin position="43"/>
        <end position="64"/>
    </location>
</feature>
<dbReference type="Proteomes" id="UP001139451">
    <property type="component" value="Unassembled WGS sequence"/>
</dbReference>